<keyword evidence="1" id="KW-0812">Transmembrane</keyword>
<protein>
    <submittedName>
        <fullName evidence="2">Uncharacterized protein</fullName>
    </submittedName>
</protein>
<reference evidence="2 3" key="1">
    <citation type="submission" date="2016-10" db="EMBL/GenBank/DDBJ databases">
        <authorList>
            <person name="de Groot N.N."/>
        </authorList>
    </citation>
    <scope>NUCLEOTIDE SEQUENCE [LARGE SCALE GENOMIC DNA]</scope>
    <source>
        <strain evidence="2 3">CGMCC 1.9109</strain>
    </source>
</reference>
<keyword evidence="3" id="KW-1185">Reference proteome</keyword>
<accession>A0A1G7DPF7</accession>
<feature type="transmembrane region" description="Helical" evidence="1">
    <location>
        <begin position="115"/>
        <end position="134"/>
    </location>
</feature>
<gene>
    <name evidence="2" type="ORF">SAMN04488071_3200</name>
</gene>
<evidence type="ECO:0000313" key="2">
    <source>
        <dbReference type="EMBL" id="SDE53433.1"/>
    </source>
</evidence>
<sequence>MPKQEKIAWILGIGSLLIASHMAMELPGLLHVENGLVTSHDGLMRLCLKVIIAGIMFESIGEFIRRRPSDEVDTDERDEEIRATADRFGLWVFAALVTSSIFSLTGWQMAGVTSVEIPTMAASLILMMVTSNIGRHIAEIYHYRIA</sequence>
<keyword evidence="1" id="KW-0472">Membrane</keyword>
<feature type="transmembrane region" description="Helical" evidence="1">
    <location>
        <begin position="88"/>
        <end position="109"/>
    </location>
</feature>
<dbReference type="STRING" id="637679.GCA_001550055_02107"/>
<name>A0A1G7DPF7_9PROT</name>
<organism evidence="2 3">
    <name type="scientific">Kordiimonas lacus</name>
    <dbReference type="NCBI Taxonomy" id="637679"/>
    <lineage>
        <taxon>Bacteria</taxon>
        <taxon>Pseudomonadati</taxon>
        <taxon>Pseudomonadota</taxon>
        <taxon>Alphaproteobacteria</taxon>
        <taxon>Kordiimonadales</taxon>
        <taxon>Kordiimonadaceae</taxon>
        <taxon>Kordiimonas</taxon>
    </lineage>
</organism>
<feature type="transmembrane region" description="Helical" evidence="1">
    <location>
        <begin position="7"/>
        <end position="23"/>
    </location>
</feature>
<evidence type="ECO:0000313" key="3">
    <source>
        <dbReference type="Proteomes" id="UP000183685"/>
    </source>
</evidence>
<dbReference type="EMBL" id="FNAK01000007">
    <property type="protein sequence ID" value="SDE53433.1"/>
    <property type="molecule type" value="Genomic_DNA"/>
</dbReference>
<dbReference type="RefSeq" id="WP_068304750.1">
    <property type="nucleotide sequence ID" value="NZ_FNAK01000007.1"/>
</dbReference>
<feature type="transmembrane region" description="Helical" evidence="1">
    <location>
        <begin position="43"/>
        <end position="60"/>
    </location>
</feature>
<keyword evidence="1" id="KW-1133">Transmembrane helix</keyword>
<evidence type="ECO:0000256" key="1">
    <source>
        <dbReference type="SAM" id="Phobius"/>
    </source>
</evidence>
<dbReference type="AlphaFoldDB" id="A0A1G7DPF7"/>
<dbReference type="Proteomes" id="UP000183685">
    <property type="component" value="Unassembled WGS sequence"/>
</dbReference>
<proteinExistence type="predicted"/>